<dbReference type="EMBL" id="AHMS02000028">
    <property type="protein sequence ID" value="EMN17200.1"/>
    <property type="molecule type" value="Genomic_DNA"/>
</dbReference>
<evidence type="ECO:0008006" key="3">
    <source>
        <dbReference type="Google" id="ProtNLM"/>
    </source>
</evidence>
<protein>
    <recommendedName>
        <fullName evidence="3">Beta-propeller repeat protein</fullName>
    </recommendedName>
</protein>
<dbReference type="SUPFAM" id="SSF63829">
    <property type="entry name" value="Calcium-dependent phosphotriesterase"/>
    <property type="match status" value="1"/>
</dbReference>
<name>A0ABC9SHJ8_LEPBO</name>
<evidence type="ECO:0000313" key="1">
    <source>
        <dbReference type="EMBL" id="EMN17200.1"/>
    </source>
</evidence>
<sequence>MVTIPTSASVDATGNVYISGVTYLAGQDYKGWIKKFAPNGIEDVTNWNKEFTMGHNGGIYTAAQRVAISPTDGAIYVGGTTQPVFNSSQNHFWIKKFSSNGVESTVNWNKSRSQNYLSKKLKAMIELAR</sequence>
<dbReference type="Proteomes" id="UP000012166">
    <property type="component" value="Unassembled WGS sequence"/>
</dbReference>
<gene>
    <name evidence="1" type="ORF">LEP1GSC056_4189</name>
</gene>
<organism evidence="1 2">
    <name type="scientific">Leptospira borgpetersenii str. Brem 328</name>
    <dbReference type="NCBI Taxonomy" id="1049780"/>
    <lineage>
        <taxon>Bacteria</taxon>
        <taxon>Pseudomonadati</taxon>
        <taxon>Spirochaetota</taxon>
        <taxon>Spirochaetia</taxon>
        <taxon>Leptospirales</taxon>
        <taxon>Leptospiraceae</taxon>
        <taxon>Leptospira</taxon>
    </lineage>
</organism>
<accession>A0ABC9SHJ8</accession>
<comment type="caution">
    <text evidence="1">The sequence shown here is derived from an EMBL/GenBank/DDBJ whole genome shotgun (WGS) entry which is preliminary data.</text>
</comment>
<dbReference type="AlphaFoldDB" id="A0ABC9SHJ8"/>
<proteinExistence type="predicted"/>
<evidence type="ECO:0000313" key="2">
    <source>
        <dbReference type="Proteomes" id="UP000012166"/>
    </source>
</evidence>
<reference evidence="1 2" key="1">
    <citation type="submission" date="2013-01" db="EMBL/GenBank/DDBJ databases">
        <authorList>
            <person name="Harkins D.M."/>
            <person name="Durkin A.S."/>
            <person name="Brinkac L.M."/>
            <person name="Haft D.H."/>
            <person name="Selengut J.D."/>
            <person name="Sanka R."/>
            <person name="DePew J."/>
            <person name="Purushe J."/>
            <person name="Hartskeerl R.A."/>
            <person name="Ahmed A."/>
            <person name="van der Linden H."/>
            <person name="Goris M.G.A."/>
            <person name="Vinetz J.M."/>
            <person name="Sutton G.G."/>
            <person name="Nierman W.C."/>
            <person name="Fouts D.E."/>
        </authorList>
    </citation>
    <scope>NUCLEOTIDE SEQUENCE [LARGE SCALE GENOMIC DNA]</scope>
    <source>
        <strain evidence="1 2">Brem 328</strain>
    </source>
</reference>